<evidence type="ECO:0000313" key="2">
    <source>
        <dbReference type="Proteomes" id="UP000659084"/>
    </source>
</evidence>
<protein>
    <submittedName>
        <fullName evidence="1">Uncharacterized protein</fullName>
    </submittedName>
</protein>
<accession>A0AAW3WW63</accession>
<comment type="caution">
    <text evidence="1">The sequence shown here is derived from an EMBL/GenBank/DDBJ whole genome shotgun (WGS) entry which is preliminary data.</text>
</comment>
<organism evidence="1 2">
    <name type="scientific">Serratia fonticola</name>
    <dbReference type="NCBI Taxonomy" id="47917"/>
    <lineage>
        <taxon>Bacteria</taxon>
        <taxon>Pseudomonadati</taxon>
        <taxon>Pseudomonadota</taxon>
        <taxon>Gammaproteobacteria</taxon>
        <taxon>Enterobacterales</taxon>
        <taxon>Yersiniaceae</taxon>
        <taxon>Serratia</taxon>
    </lineage>
</organism>
<evidence type="ECO:0000313" key="1">
    <source>
        <dbReference type="EMBL" id="MBC3213837.1"/>
    </source>
</evidence>
<dbReference type="RefSeq" id="WP_179252411.1">
    <property type="nucleotide sequence ID" value="NZ_JACBIV010000007.1"/>
</dbReference>
<sequence>MTRLLSKVTKAVLNEVIIHVAPEFSGRLTVYIENGELKAYRPYTPEEITATMGTFIELAERAGWTDTPPAEEES</sequence>
<proteinExistence type="predicted"/>
<reference evidence="1" key="1">
    <citation type="submission" date="2020-08" db="EMBL/GenBank/DDBJ databases">
        <title>Food and environmental bacterial isolates.</title>
        <authorList>
            <person name="Richter L."/>
            <person name="Du Plessis E.M."/>
            <person name="Duvenage S."/>
            <person name="Allam M."/>
            <person name="Korsten L."/>
        </authorList>
    </citation>
    <scope>NUCLEOTIDE SEQUENCE</scope>
    <source>
        <strain evidence="1">UPMP2127</strain>
    </source>
</reference>
<dbReference type="AlphaFoldDB" id="A0AAW3WW63"/>
<dbReference type="EMBL" id="JACNYO010000018">
    <property type="protein sequence ID" value="MBC3213837.1"/>
    <property type="molecule type" value="Genomic_DNA"/>
</dbReference>
<name>A0AAW3WW63_SERFO</name>
<gene>
    <name evidence="1" type="ORF">H8J20_16955</name>
</gene>
<dbReference type="Proteomes" id="UP000659084">
    <property type="component" value="Unassembled WGS sequence"/>
</dbReference>